<dbReference type="RefSeq" id="WP_308426343.1">
    <property type="nucleotide sequence ID" value="NZ_BMQX01000006.1"/>
</dbReference>
<reference evidence="3" key="1">
    <citation type="journal article" date="2019" name="Int. J. Syst. Evol. Microbiol.">
        <title>The Global Catalogue of Microorganisms (GCM) 10K type strain sequencing project: providing services to taxonomists for standard genome sequencing and annotation.</title>
        <authorList>
            <consortium name="The Broad Institute Genomics Platform"/>
            <consortium name="The Broad Institute Genome Sequencing Center for Infectious Disease"/>
            <person name="Wu L."/>
            <person name="Ma J."/>
        </authorList>
    </citation>
    <scope>NUCLEOTIDE SEQUENCE [LARGE SCALE GENOMIC DNA]</scope>
    <source>
        <strain evidence="3">JCM 32306</strain>
    </source>
</reference>
<organism evidence="2 3">
    <name type="scientific">Shewanella litoralis</name>
    <dbReference type="NCBI Taxonomy" id="2282700"/>
    <lineage>
        <taxon>Bacteria</taxon>
        <taxon>Pseudomonadati</taxon>
        <taxon>Pseudomonadota</taxon>
        <taxon>Gammaproteobacteria</taxon>
        <taxon>Alteromonadales</taxon>
        <taxon>Shewanellaceae</taxon>
        <taxon>Shewanella</taxon>
    </lineage>
</organism>
<gene>
    <name evidence="2" type="ORF">GCM10009411_12110</name>
</gene>
<protein>
    <recommendedName>
        <fullName evidence="4">DUF1318 domain-containing protein</fullName>
    </recommendedName>
</protein>
<dbReference type="Pfam" id="PF07027">
    <property type="entry name" value="DUF1318"/>
    <property type="match status" value="1"/>
</dbReference>
<sequence>MMKSSFAIVTLLCATSLLWCSSVLAAVTLQQAKASGWVGEQTNGYLGVVVDSQETQTLVFAVNEKRKKYYLVIAEHNHITLETVAKLAAQKVIQAADTGHIIQTPQGKWLTK</sequence>
<dbReference type="EMBL" id="BMQX01000006">
    <property type="protein sequence ID" value="GGQ13017.1"/>
    <property type="molecule type" value="Genomic_DNA"/>
</dbReference>
<feature type="signal peptide" evidence="1">
    <location>
        <begin position="1"/>
        <end position="25"/>
    </location>
</feature>
<feature type="chain" id="PRO_5045165399" description="DUF1318 domain-containing protein" evidence="1">
    <location>
        <begin position="26"/>
        <end position="112"/>
    </location>
</feature>
<evidence type="ECO:0000313" key="2">
    <source>
        <dbReference type="EMBL" id="GGQ13017.1"/>
    </source>
</evidence>
<dbReference type="PIRSF" id="PIRSF025560">
    <property type="entry name" value="UCP025560"/>
    <property type="match status" value="1"/>
</dbReference>
<keyword evidence="1" id="KW-0732">Signal</keyword>
<evidence type="ECO:0000313" key="3">
    <source>
        <dbReference type="Proteomes" id="UP000619118"/>
    </source>
</evidence>
<evidence type="ECO:0008006" key="4">
    <source>
        <dbReference type="Google" id="ProtNLM"/>
    </source>
</evidence>
<accession>A0ABQ2R7S8</accession>
<proteinExistence type="predicted"/>
<dbReference type="InterPro" id="IPR008309">
    <property type="entry name" value="YdbL"/>
</dbReference>
<evidence type="ECO:0000256" key="1">
    <source>
        <dbReference type="SAM" id="SignalP"/>
    </source>
</evidence>
<name>A0ABQ2R7S8_9GAMM</name>
<keyword evidence="3" id="KW-1185">Reference proteome</keyword>
<dbReference type="Proteomes" id="UP000619118">
    <property type="component" value="Unassembled WGS sequence"/>
</dbReference>
<comment type="caution">
    <text evidence="2">The sequence shown here is derived from an EMBL/GenBank/DDBJ whole genome shotgun (WGS) entry which is preliminary data.</text>
</comment>